<feature type="binding site" evidence="10">
    <location>
        <begin position="119"/>
        <end position="121"/>
    </location>
    <ligand>
        <name>thiamine diphosphate</name>
        <dbReference type="ChEBI" id="CHEBI:58937"/>
    </ligand>
</feature>
<comment type="similarity">
    <text evidence="2 10">Belongs to the transketolase family. DXPS subfamily.</text>
</comment>
<evidence type="ECO:0000256" key="7">
    <source>
        <dbReference type="ARBA" id="ARBA00022977"/>
    </source>
</evidence>
<dbReference type="EMBL" id="JBHULR010000002">
    <property type="protein sequence ID" value="MFD2546541.1"/>
    <property type="molecule type" value="Genomic_DNA"/>
</dbReference>
<accession>A0ABW5KCJ6</accession>
<feature type="domain" description="Transketolase-like pyrimidine-binding" evidence="11">
    <location>
        <begin position="326"/>
        <end position="491"/>
    </location>
</feature>
<dbReference type="Gene3D" id="3.40.50.920">
    <property type="match status" value="1"/>
</dbReference>
<dbReference type="NCBIfam" id="TIGR00204">
    <property type="entry name" value="dxs"/>
    <property type="match status" value="1"/>
</dbReference>
<feature type="binding site" evidence="10">
    <location>
        <position position="78"/>
    </location>
    <ligand>
        <name>thiamine diphosphate</name>
        <dbReference type="ChEBI" id="CHEBI:58937"/>
    </ligand>
</feature>
<keyword evidence="7 10" id="KW-0784">Thiamine biosynthesis</keyword>
<dbReference type="Proteomes" id="UP001597545">
    <property type="component" value="Unassembled WGS sequence"/>
</dbReference>
<sequence length="642" mass="70195">MQVEAGPLLQRINYPSDLRKLKVNELEMLCDELRQFIIDIVSVNGGHFAASLGVVELTVALHYVLNTPYDQIIFDVGHQAYGHKILTGRREVFHTNRVLGGISGFPKRSESAYDTFGVGHSSTSISAALGMAVASAYKGETDKQHVAIIGDGALTGGMAFEALNHAGIEKSNLLVILNDNCMSIDPNVGAMKEYLTSITTSKSYNKFRDELVAVLAKISKKGPDAYGWAKKLEQSIKGTLLKNANLFESLNFRYFGPVDGHDVVKLAKTLEDLKHIPGPKLLHAVTVKGKGYALAEKDQTKWHAPGLFDKITGEIKKSVSDKPQPPKFQDVFGHTLVELAESNGKIMGITPAMPSGSSMNIMMKAMPDRAFDVGIAEQHAVTFSAGLATQGLIPFCNIYSSFMQRGYDQVIHDVALQNLPVVFCLDRAGLVGADGPTHHGAYDIAFMRCIPNLTVSAPMNEEELRNLMYTAQLPEKGPFVIRYPRGNGVMVDWKRPFAEISIGKGRKVNDGEELAILSFGAIGNEVVKAVQLLNQEAIYPAHYDLRFAKPLDEELLHEVFSTYRKVITVEDGTLLGGVGSAVLEFMADHGYQAEIVRLGIPDEVVEHGEQAELWKLCGYDSVGIIATSKKLARSIRTDSMVS</sequence>
<evidence type="ECO:0000313" key="12">
    <source>
        <dbReference type="EMBL" id="MFD2546541.1"/>
    </source>
</evidence>
<dbReference type="Pfam" id="PF13292">
    <property type="entry name" value="DXP_synthase_N"/>
    <property type="match status" value="1"/>
</dbReference>
<dbReference type="Gene3D" id="3.40.50.970">
    <property type="match status" value="2"/>
</dbReference>
<dbReference type="SMART" id="SM00861">
    <property type="entry name" value="Transket_pyr"/>
    <property type="match status" value="1"/>
</dbReference>
<comment type="pathway">
    <text evidence="1 10">Metabolic intermediate biosynthesis; 1-deoxy-D-xylulose 5-phosphate biosynthesis; 1-deoxy-D-xylulose 5-phosphate from D-glyceraldehyde 3-phosphate and pyruvate: step 1/1.</text>
</comment>
<feature type="binding site" evidence="10">
    <location>
        <position position="180"/>
    </location>
    <ligand>
        <name>Mg(2+)</name>
        <dbReference type="ChEBI" id="CHEBI:18420"/>
    </ligand>
</feature>
<dbReference type="NCBIfam" id="NF003933">
    <property type="entry name" value="PRK05444.2-2"/>
    <property type="match status" value="1"/>
</dbReference>
<dbReference type="GO" id="GO:0008661">
    <property type="term" value="F:1-deoxy-D-xylulose-5-phosphate synthase activity"/>
    <property type="evidence" value="ECO:0007669"/>
    <property type="project" value="UniProtKB-EC"/>
</dbReference>
<evidence type="ECO:0000256" key="5">
    <source>
        <dbReference type="ARBA" id="ARBA00022723"/>
    </source>
</evidence>
<keyword evidence="6 10" id="KW-0460">Magnesium</keyword>
<dbReference type="EC" id="2.2.1.7" evidence="10"/>
<dbReference type="CDD" id="cd02007">
    <property type="entry name" value="TPP_DXS"/>
    <property type="match status" value="1"/>
</dbReference>
<evidence type="ECO:0000256" key="8">
    <source>
        <dbReference type="ARBA" id="ARBA00023052"/>
    </source>
</evidence>
<evidence type="ECO:0000313" key="13">
    <source>
        <dbReference type="Proteomes" id="UP001597545"/>
    </source>
</evidence>
<dbReference type="InterPro" id="IPR049557">
    <property type="entry name" value="Transketolase_CS"/>
</dbReference>
<dbReference type="InterPro" id="IPR020826">
    <property type="entry name" value="Transketolase_BS"/>
</dbReference>
<dbReference type="SUPFAM" id="SSF52922">
    <property type="entry name" value="TK C-terminal domain-like"/>
    <property type="match status" value="1"/>
</dbReference>
<dbReference type="PROSITE" id="PS00802">
    <property type="entry name" value="TRANSKETOLASE_2"/>
    <property type="match status" value="1"/>
</dbReference>
<dbReference type="InterPro" id="IPR005477">
    <property type="entry name" value="Dxylulose-5-P_synthase"/>
</dbReference>
<evidence type="ECO:0000259" key="11">
    <source>
        <dbReference type="SMART" id="SM00861"/>
    </source>
</evidence>
<evidence type="ECO:0000256" key="6">
    <source>
        <dbReference type="ARBA" id="ARBA00022842"/>
    </source>
</evidence>
<keyword evidence="8 10" id="KW-0786">Thiamine pyrophosphate</keyword>
<keyword evidence="9 10" id="KW-0414">Isoprene biosynthesis</keyword>
<dbReference type="SUPFAM" id="SSF52518">
    <property type="entry name" value="Thiamin diphosphate-binding fold (THDP-binding)"/>
    <property type="match status" value="2"/>
</dbReference>
<protein>
    <recommendedName>
        <fullName evidence="10">1-deoxy-D-xylulose-5-phosphate synthase</fullName>
        <ecNumber evidence="10">2.2.1.7</ecNumber>
    </recommendedName>
    <alternativeName>
        <fullName evidence="10">1-deoxyxylulose-5-phosphate synthase</fullName>
        <shortName evidence="10">DXP synthase</shortName>
        <shortName evidence="10">DXPS</shortName>
    </alternativeName>
</protein>
<dbReference type="InterPro" id="IPR009014">
    <property type="entry name" value="Transketo_C/PFOR_II"/>
</dbReference>
<evidence type="ECO:0000256" key="10">
    <source>
        <dbReference type="HAMAP-Rule" id="MF_00315"/>
    </source>
</evidence>
<evidence type="ECO:0000256" key="1">
    <source>
        <dbReference type="ARBA" id="ARBA00004980"/>
    </source>
</evidence>
<evidence type="ECO:0000256" key="3">
    <source>
        <dbReference type="ARBA" id="ARBA00011738"/>
    </source>
</evidence>
<organism evidence="12 13">
    <name type="scientific">Sphingobacterium suaedae</name>
    <dbReference type="NCBI Taxonomy" id="1686402"/>
    <lineage>
        <taxon>Bacteria</taxon>
        <taxon>Pseudomonadati</taxon>
        <taxon>Bacteroidota</taxon>
        <taxon>Sphingobacteriia</taxon>
        <taxon>Sphingobacteriales</taxon>
        <taxon>Sphingobacteriaceae</taxon>
        <taxon>Sphingobacterium</taxon>
    </lineage>
</organism>
<feature type="binding site" evidence="10">
    <location>
        <position position="151"/>
    </location>
    <ligand>
        <name>Mg(2+)</name>
        <dbReference type="ChEBI" id="CHEBI:18420"/>
    </ligand>
</feature>
<evidence type="ECO:0000256" key="2">
    <source>
        <dbReference type="ARBA" id="ARBA00011081"/>
    </source>
</evidence>
<keyword evidence="4 10" id="KW-0808">Transferase</keyword>
<gene>
    <name evidence="10 12" type="primary">dxs</name>
    <name evidence="12" type="ORF">ACFSR5_02650</name>
</gene>
<evidence type="ECO:0000256" key="9">
    <source>
        <dbReference type="ARBA" id="ARBA00023229"/>
    </source>
</evidence>
<comment type="function">
    <text evidence="10">Catalyzes the acyloin condensation reaction between C atoms 2 and 3 of pyruvate and glyceraldehyde 3-phosphate to yield 1-deoxy-D-xylulose-5-phosphate (DXP).</text>
</comment>
<name>A0ABW5KCJ6_9SPHI</name>
<feature type="binding site" evidence="10">
    <location>
        <position position="180"/>
    </location>
    <ligand>
        <name>thiamine diphosphate</name>
        <dbReference type="ChEBI" id="CHEBI:58937"/>
    </ligand>
</feature>
<comment type="caution">
    <text evidence="12">The sequence shown here is derived from an EMBL/GenBank/DDBJ whole genome shotgun (WGS) entry which is preliminary data.</text>
</comment>
<feature type="binding site" evidence="10">
    <location>
        <position position="377"/>
    </location>
    <ligand>
        <name>thiamine diphosphate</name>
        <dbReference type="ChEBI" id="CHEBI:58937"/>
    </ligand>
</feature>
<dbReference type="HAMAP" id="MF_00315">
    <property type="entry name" value="DXP_synth"/>
    <property type="match status" value="1"/>
</dbReference>
<comment type="subunit">
    <text evidence="3 10">Homodimer.</text>
</comment>
<feature type="binding site" evidence="10">
    <location>
        <position position="292"/>
    </location>
    <ligand>
        <name>thiamine diphosphate</name>
        <dbReference type="ChEBI" id="CHEBI:58937"/>
    </ligand>
</feature>
<reference evidence="13" key="1">
    <citation type="journal article" date="2019" name="Int. J. Syst. Evol. Microbiol.">
        <title>The Global Catalogue of Microorganisms (GCM) 10K type strain sequencing project: providing services to taxonomists for standard genome sequencing and annotation.</title>
        <authorList>
            <consortium name="The Broad Institute Genomics Platform"/>
            <consortium name="The Broad Institute Genome Sequencing Center for Infectious Disease"/>
            <person name="Wu L."/>
            <person name="Ma J."/>
        </authorList>
    </citation>
    <scope>NUCLEOTIDE SEQUENCE [LARGE SCALE GENOMIC DNA]</scope>
    <source>
        <strain evidence="13">KCTC 42662</strain>
    </source>
</reference>
<dbReference type="PROSITE" id="PS00801">
    <property type="entry name" value="TRANSKETOLASE_1"/>
    <property type="match status" value="1"/>
</dbReference>
<keyword evidence="13" id="KW-1185">Reference proteome</keyword>
<evidence type="ECO:0000256" key="4">
    <source>
        <dbReference type="ARBA" id="ARBA00022679"/>
    </source>
</evidence>
<dbReference type="PANTHER" id="PTHR43322:SF5">
    <property type="entry name" value="1-DEOXY-D-XYLULOSE-5-PHOSPHATE SYNTHASE, CHLOROPLASTIC"/>
    <property type="match status" value="1"/>
</dbReference>
<keyword evidence="5 10" id="KW-0479">Metal-binding</keyword>
<feature type="binding site" evidence="10">
    <location>
        <begin position="152"/>
        <end position="153"/>
    </location>
    <ligand>
        <name>thiamine diphosphate</name>
        <dbReference type="ChEBI" id="CHEBI:58937"/>
    </ligand>
</feature>
<dbReference type="InterPro" id="IPR005475">
    <property type="entry name" value="Transketolase-like_Pyr-bd"/>
</dbReference>
<dbReference type="Pfam" id="PF02779">
    <property type="entry name" value="Transket_pyr"/>
    <property type="match status" value="1"/>
</dbReference>
<dbReference type="InterPro" id="IPR033248">
    <property type="entry name" value="Transketolase_C"/>
</dbReference>
<proteinExistence type="inferred from homology"/>
<comment type="cofactor">
    <cofactor evidence="10">
        <name>thiamine diphosphate</name>
        <dbReference type="ChEBI" id="CHEBI:58937"/>
    </cofactor>
    <text evidence="10">Binds 1 thiamine pyrophosphate per subunit.</text>
</comment>
<dbReference type="Pfam" id="PF02780">
    <property type="entry name" value="Transketolase_C"/>
    <property type="match status" value="1"/>
</dbReference>
<dbReference type="PANTHER" id="PTHR43322">
    <property type="entry name" value="1-D-DEOXYXYLULOSE 5-PHOSPHATE SYNTHASE-RELATED"/>
    <property type="match status" value="1"/>
</dbReference>
<comment type="cofactor">
    <cofactor evidence="10">
        <name>Mg(2+)</name>
        <dbReference type="ChEBI" id="CHEBI:18420"/>
    </cofactor>
    <text evidence="10">Binds 1 Mg(2+) ion per subunit.</text>
</comment>
<comment type="catalytic activity">
    <reaction evidence="10">
        <text>D-glyceraldehyde 3-phosphate + pyruvate + H(+) = 1-deoxy-D-xylulose 5-phosphate + CO2</text>
        <dbReference type="Rhea" id="RHEA:12605"/>
        <dbReference type="ChEBI" id="CHEBI:15361"/>
        <dbReference type="ChEBI" id="CHEBI:15378"/>
        <dbReference type="ChEBI" id="CHEBI:16526"/>
        <dbReference type="ChEBI" id="CHEBI:57792"/>
        <dbReference type="ChEBI" id="CHEBI:59776"/>
        <dbReference type="EC" id="2.2.1.7"/>
    </reaction>
</comment>
<dbReference type="CDD" id="cd07033">
    <property type="entry name" value="TPP_PYR_DXS_TK_like"/>
    <property type="match status" value="1"/>
</dbReference>
<dbReference type="InterPro" id="IPR029061">
    <property type="entry name" value="THDP-binding"/>
</dbReference>
<dbReference type="RefSeq" id="WP_380900427.1">
    <property type="nucleotide sequence ID" value="NZ_JBHUEG010000003.1"/>
</dbReference>